<dbReference type="InterPro" id="IPR004513">
    <property type="entry name" value="FtsX"/>
</dbReference>
<evidence type="ECO:0000256" key="14">
    <source>
        <dbReference type="SAM" id="Phobius"/>
    </source>
</evidence>
<comment type="function">
    <text evidence="12">Part of the ABC transporter FtsEX involved in cellular division.</text>
</comment>
<evidence type="ECO:0000313" key="17">
    <source>
        <dbReference type="EMBL" id="MBD7976987.1"/>
    </source>
</evidence>
<gene>
    <name evidence="17" type="ORF">H9642_07255</name>
</gene>
<feature type="compositionally biased region" description="Polar residues" evidence="13">
    <location>
        <begin position="1"/>
        <end position="14"/>
    </location>
</feature>
<dbReference type="Pfam" id="PF18075">
    <property type="entry name" value="FtsX_ECD"/>
    <property type="match status" value="1"/>
</dbReference>
<feature type="transmembrane region" description="Helical" evidence="14">
    <location>
        <begin position="214"/>
        <end position="234"/>
    </location>
</feature>
<dbReference type="Pfam" id="PF02687">
    <property type="entry name" value="FtsX"/>
    <property type="match status" value="1"/>
</dbReference>
<proteinExistence type="inferred from homology"/>
<dbReference type="PANTHER" id="PTHR47755">
    <property type="entry name" value="CELL DIVISION PROTEIN FTSX"/>
    <property type="match status" value="1"/>
</dbReference>
<accession>A0ABR8TMK1</accession>
<dbReference type="InterPro" id="IPR040690">
    <property type="entry name" value="FtsX_ECD"/>
</dbReference>
<comment type="similarity">
    <text evidence="2 12">Belongs to the ABC-4 integral membrane protein family. FtsX subfamily.</text>
</comment>
<keyword evidence="9 14" id="KW-1133">Transmembrane helix</keyword>
<feature type="domain" description="FtsX extracellular" evidence="16">
    <location>
        <begin position="102"/>
        <end position="192"/>
    </location>
</feature>
<keyword evidence="18" id="KW-1185">Reference proteome</keyword>
<organism evidence="17 18">
    <name type="scientific">Serpens gallinarum</name>
    <dbReference type="NCBI Taxonomy" id="2763075"/>
    <lineage>
        <taxon>Bacteria</taxon>
        <taxon>Pseudomonadati</taxon>
        <taxon>Pseudomonadota</taxon>
        <taxon>Gammaproteobacteria</taxon>
        <taxon>Pseudomonadales</taxon>
        <taxon>Pseudomonadaceae</taxon>
        <taxon>Pseudomonas</taxon>
    </lineage>
</organism>
<dbReference type="Proteomes" id="UP000611945">
    <property type="component" value="Unassembled WGS sequence"/>
</dbReference>
<dbReference type="PANTHER" id="PTHR47755:SF1">
    <property type="entry name" value="CELL DIVISION PROTEIN FTSX"/>
    <property type="match status" value="1"/>
</dbReference>
<dbReference type="RefSeq" id="WP_251835751.1">
    <property type="nucleotide sequence ID" value="NZ_JACSQG010000002.1"/>
</dbReference>
<evidence type="ECO:0000313" key="18">
    <source>
        <dbReference type="Proteomes" id="UP000611945"/>
    </source>
</evidence>
<reference evidence="17 18" key="1">
    <citation type="submission" date="2020-08" db="EMBL/GenBank/DDBJ databases">
        <title>A Genomic Blueprint of the Chicken Gut Microbiome.</title>
        <authorList>
            <person name="Gilroy R."/>
            <person name="Ravi A."/>
            <person name="Getino M."/>
            <person name="Pursley I."/>
            <person name="Horton D.L."/>
            <person name="Alikhan N.-F."/>
            <person name="Baker D."/>
            <person name="Gharbi K."/>
            <person name="Hall N."/>
            <person name="Watson M."/>
            <person name="Adriaenssens E.M."/>
            <person name="Foster-Nyarko E."/>
            <person name="Jarju S."/>
            <person name="Secka A."/>
            <person name="Antonio M."/>
            <person name="Oren A."/>
            <person name="Chaudhuri R."/>
            <person name="La Ragione R.M."/>
            <person name="Hildebrand F."/>
            <person name="Pallen M.J."/>
        </authorList>
    </citation>
    <scope>NUCLEOTIDE SEQUENCE [LARGE SCALE GENOMIC DNA]</scope>
    <source>
        <strain evidence="17 18">Sa2CUA2</strain>
    </source>
</reference>
<evidence type="ECO:0000256" key="10">
    <source>
        <dbReference type="ARBA" id="ARBA00023136"/>
    </source>
</evidence>
<evidence type="ECO:0000256" key="1">
    <source>
        <dbReference type="ARBA" id="ARBA00004429"/>
    </source>
</evidence>
<evidence type="ECO:0000259" key="15">
    <source>
        <dbReference type="Pfam" id="PF02687"/>
    </source>
</evidence>
<evidence type="ECO:0000256" key="12">
    <source>
        <dbReference type="PIRNR" id="PIRNR003097"/>
    </source>
</evidence>
<dbReference type="Gene3D" id="3.30.70.3040">
    <property type="match status" value="1"/>
</dbReference>
<evidence type="ECO:0000259" key="16">
    <source>
        <dbReference type="Pfam" id="PF18075"/>
    </source>
</evidence>
<dbReference type="PIRSF" id="PIRSF003097">
    <property type="entry name" value="FtsX"/>
    <property type="match status" value="1"/>
</dbReference>
<evidence type="ECO:0000256" key="7">
    <source>
        <dbReference type="ARBA" id="ARBA00022618"/>
    </source>
</evidence>
<protein>
    <recommendedName>
        <fullName evidence="4 12">Cell division protein FtsX</fullName>
    </recommendedName>
</protein>
<feature type="transmembrane region" description="Helical" evidence="14">
    <location>
        <begin position="267"/>
        <end position="288"/>
    </location>
</feature>
<sequence>MSKARTPSSKSTGRGATRLPDAPPKARRSKKAEGPDVRSHLRAWLESHRASLFDSVRRLLRQPIGSFFTCLVMAIALCLPMGLALLLDSVERLSGTWQHAAQISVYLKMDVSDDEGLALRDDIATMPNVAEAEWISREQALEEFQALSGLARAIEDLPVNPLPGSVVVTPAAVDKTQLESLRLGLADLPGVELAQLDLLWVERLGAILELGNRFVFGLTLLLVMTLLLVIGNTIRLHIESRRTEIEVIKLVGGTDGYVRRPFLYMGALYGICAGVLAWLVLAFGLAWLNTAVLRLAGLYGSDFALTGVPLADGLSLLLGALLLGYIGAWLAVARHLSELAPK</sequence>
<comment type="caution">
    <text evidence="17">The sequence shown here is derived from an EMBL/GenBank/DDBJ whole genome shotgun (WGS) entry which is preliminary data.</text>
</comment>
<evidence type="ECO:0000256" key="8">
    <source>
        <dbReference type="ARBA" id="ARBA00022692"/>
    </source>
</evidence>
<dbReference type="NCBIfam" id="TIGR00439">
    <property type="entry name" value="FtsX_Gneg"/>
    <property type="match status" value="1"/>
</dbReference>
<feature type="transmembrane region" description="Helical" evidence="14">
    <location>
        <begin position="67"/>
        <end position="87"/>
    </location>
</feature>
<keyword evidence="10 12" id="KW-0472">Membrane</keyword>
<feature type="transmembrane region" description="Helical" evidence="14">
    <location>
        <begin position="308"/>
        <end position="332"/>
    </location>
</feature>
<evidence type="ECO:0000256" key="4">
    <source>
        <dbReference type="ARBA" id="ARBA00021907"/>
    </source>
</evidence>
<evidence type="ECO:0000256" key="9">
    <source>
        <dbReference type="ARBA" id="ARBA00022989"/>
    </source>
</evidence>
<comment type="subunit">
    <text evidence="3">Forms a membrane-associated complex with FtsE.</text>
</comment>
<keyword evidence="6 12" id="KW-0997">Cell inner membrane</keyword>
<keyword evidence="7 12" id="KW-0132">Cell division</keyword>
<evidence type="ECO:0000256" key="2">
    <source>
        <dbReference type="ARBA" id="ARBA00007379"/>
    </source>
</evidence>
<comment type="subcellular location">
    <subcellularLocation>
        <location evidence="1">Cell inner membrane</location>
        <topology evidence="1">Multi-pass membrane protein</topology>
    </subcellularLocation>
</comment>
<evidence type="ECO:0000256" key="11">
    <source>
        <dbReference type="ARBA" id="ARBA00023306"/>
    </source>
</evidence>
<evidence type="ECO:0000256" key="6">
    <source>
        <dbReference type="ARBA" id="ARBA00022519"/>
    </source>
</evidence>
<evidence type="ECO:0000256" key="5">
    <source>
        <dbReference type="ARBA" id="ARBA00022475"/>
    </source>
</evidence>
<dbReference type="EMBL" id="JACSQG010000002">
    <property type="protein sequence ID" value="MBD7976987.1"/>
    <property type="molecule type" value="Genomic_DNA"/>
</dbReference>
<keyword evidence="5 12" id="KW-1003">Cell membrane</keyword>
<evidence type="ECO:0000256" key="13">
    <source>
        <dbReference type="SAM" id="MobiDB-lite"/>
    </source>
</evidence>
<feature type="region of interest" description="Disordered" evidence="13">
    <location>
        <begin position="1"/>
        <end position="35"/>
    </location>
</feature>
<feature type="domain" description="ABC3 transporter permease C-terminal" evidence="15">
    <location>
        <begin position="219"/>
        <end position="334"/>
    </location>
</feature>
<evidence type="ECO:0000256" key="3">
    <source>
        <dbReference type="ARBA" id="ARBA00011160"/>
    </source>
</evidence>
<name>A0ABR8TMK1_9PSED</name>
<keyword evidence="8 14" id="KW-0812">Transmembrane</keyword>
<dbReference type="InterPro" id="IPR003838">
    <property type="entry name" value="ABC3_permease_C"/>
</dbReference>
<dbReference type="InterPro" id="IPR047590">
    <property type="entry name" value="FtsX_proteobact-type"/>
</dbReference>
<keyword evidence="11 12" id="KW-0131">Cell cycle</keyword>